<sequence>MTSKVKLSQWDAFQLESLRAHGLTNEDIIARIQSGDLPADSSKFKFDYADLRNFAEQAKAEFVSAVQDGYTIKYNTIYGIQNWLLVAFQVEAEVNIEPGQEIVQASLTTEQYKKFAAVLSPGWKIEIDAANEAADVSTYYIRPTGSSNEN</sequence>
<protein>
    <submittedName>
        <fullName evidence="1">Uncharacterized protein</fullName>
    </submittedName>
</protein>
<comment type="caution">
    <text evidence="1">The sequence shown here is derived from an EMBL/GenBank/DDBJ whole genome shotgun (WGS) entry which is preliminary data.</text>
</comment>
<keyword evidence="2" id="KW-1185">Reference proteome</keyword>
<gene>
    <name evidence="1" type="ORF">ACFSJH_00300</name>
</gene>
<dbReference type="Proteomes" id="UP001597362">
    <property type="component" value="Unassembled WGS sequence"/>
</dbReference>
<name>A0ABW4YF15_9BACL</name>
<accession>A0ABW4YF15</accession>
<organism evidence="1 2">
    <name type="scientific">Paenibacillus yanchengensis</name>
    <dbReference type="NCBI Taxonomy" id="2035833"/>
    <lineage>
        <taxon>Bacteria</taxon>
        <taxon>Bacillati</taxon>
        <taxon>Bacillota</taxon>
        <taxon>Bacilli</taxon>
        <taxon>Bacillales</taxon>
        <taxon>Paenibacillaceae</taxon>
        <taxon>Paenibacillus</taxon>
    </lineage>
</organism>
<evidence type="ECO:0000313" key="2">
    <source>
        <dbReference type="Proteomes" id="UP001597362"/>
    </source>
</evidence>
<reference evidence="2" key="1">
    <citation type="journal article" date="2019" name="Int. J. Syst. Evol. Microbiol.">
        <title>The Global Catalogue of Microorganisms (GCM) 10K type strain sequencing project: providing services to taxonomists for standard genome sequencing and annotation.</title>
        <authorList>
            <consortium name="The Broad Institute Genomics Platform"/>
            <consortium name="The Broad Institute Genome Sequencing Center for Infectious Disease"/>
            <person name="Wu L."/>
            <person name="Ma J."/>
        </authorList>
    </citation>
    <scope>NUCLEOTIDE SEQUENCE [LARGE SCALE GENOMIC DNA]</scope>
    <source>
        <strain evidence="2">GH52</strain>
    </source>
</reference>
<evidence type="ECO:0000313" key="1">
    <source>
        <dbReference type="EMBL" id="MFD2114195.1"/>
    </source>
</evidence>
<dbReference type="EMBL" id="JBHUHO010000002">
    <property type="protein sequence ID" value="MFD2114195.1"/>
    <property type="molecule type" value="Genomic_DNA"/>
</dbReference>
<proteinExistence type="predicted"/>
<dbReference type="RefSeq" id="WP_377769171.1">
    <property type="nucleotide sequence ID" value="NZ_JBHUHO010000002.1"/>
</dbReference>